<dbReference type="Pfam" id="PF13508">
    <property type="entry name" value="Acetyltransf_7"/>
    <property type="match status" value="1"/>
</dbReference>
<organism evidence="2 3">
    <name type="scientific">Paenibacillus psychroresistens</name>
    <dbReference type="NCBI Taxonomy" id="1778678"/>
    <lineage>
        <taxon>Bacteria</taxon>
        <taxon>Bacillati</taxon>
        <taxon>Bacillota</taxon>
        <taxon>Bacilli</taxon>
        <taxon>Bacillales</taxon>
        <taxon>Paenibacillaceae</taxon>
        <taxon>Paenibacillus</taxon>
    </lineage>
</organism>
<evidence type="ECO:0000313" key="2">
    <source>
        <dbReference type="EMBL" id="QGQ99925.1"/>
    </source>
</evidence>
<evidence type="ECO:0000313" key="3">
    <source>
        <dbReference type="Proteomes" id="UP000426246"/>
    </source>
</evidence>
<dbReference type="OrthoDB" id="9775804at2"/>
<dbReference type="KEGG" id="ppsc:EHS13_02105"/>
<keyword evidence="2" id="KW-0808">Transferase</keyword>
<feature type="domain" description="N-acetyltransferase" evidence="1">
    <location>
        <begin position="1"/>
        <end position="135"/>
    </location>
</feature>
<evidence type="ECO:0000259" key="1">
    <source>
        <dbReference type="PROSITE" id="PS51186"/>
    </source>
</evidence>
<dbReference type="SUPFAM" id="SSF55729">
    <property type="entry name" value="Acyl-CoA N-acyltransferases (Nat)"/>
    <property type="match status" value="1"/>
</dbReference>
<dbReference type="PANTHER" id="PTHR13355:SF23">
    <property type="entry name" value="FAMILY N-ACETYLTRANSFERASE, PUTATIVE (AFU_ORTHOLOGUE AFUA_3G00870)-RELATED"/>
    <property type="match status" value="1"/>
</dbReference>
<dbReference type="InterPro" id="IPR000182">
    <property type="entry name" value="GNAT_dom"/>
</dbReference>
<dbReference type="AlphaFoldDB" id="A0A6B8RW99"/>
<keyword evidence="3" id="KW-1185">Reference proteome</keyword>
<name>A0A6B8RW99_9BACL</name>
<dbReference type="PANTHER" id="PTHR13355">
    <property type="entry name" value="GLUCOSAMINE 6-PHOSPHATE N-ACETYLTRANSFERASE"/>
    <property type="match status" value="1"/>
</dbReference>
<reference evidence="3" key="1">
    <citation type="submission" date="2018-11" db="EMBL/GenBank/DDBJ databases">
        <title>Complete genome sequence of Paenibacillus sp. ML311-T8.</title>
        <authorList>
            <person name="Nam Y.-D."/>
            <person name="Kang J."/>
            <person name="Chung W.-H."/>
            <person name="Park Y.S."/>
        </authorList>
    </citation>
    <scope>NUCLEOTIDE SEQUENCE [LARGE SCALE GENOMIC DNA]</scope>
    <source>
        <strain evidence="3">ML311-T8</strain>
    </source>
</reference>
<dbReference type="InterPro" id="IPR039143">
    <property type="entry name" value="GNPNAT1-like"/>
</dbReference>
<dbReference type="Gene3D" id="3.40.630.30">
    <property type="match status" value="1"/>
</dbReference>
<gene>
    <name evidence="2" type="ORF">EHS13_02105</name>
</gene>
<dbReference type="PROSITE" id="PS51186">
    <property type="entry name" value="GNAT"/>
    <property type="match status" value="1"/>
</dbReference>
<dbReference type="InterPro" id="IPR016181">
    <property type="entry name" value="Acyl_CoA_acyltransferase"/>
</dbReference>
<sequence length="135" mass="15589">MDISFHKDIPNKEDYFHLYQSTGWNNDGVFTADLLYEGLKNSWFIVSAYNDDKLVASGRIVSDGFIQCFICEMIVLPEYQNQGLGKRIMENLLNHCKSKNIRWVQLACAKGKKAFYEKFGFQERATEAPGMNLFL</sequence>
<protein>
    <submittedName>
        <fullName evidence="2">N-acetyltransferase</fullName>
    </submittedName>
</protein>
<dbReference type="GO" id="GO:0008080">
    <property type="term" value="F:N-acetyltransferase activity"/>
    <property type="evidence" value="ECO:0007669"/>
    <property type="project" value="TreeGrafter"/>
</dbReference>
<proteinExistence type="predicted"/>
<dbReference type="CDD" id="cd04301">
    <property type="entry name" value="NAT_SF"/>
    <property type="match status" value="1"/>
</dbReference>
<accession>A0A6B8RW99</accession>
<dbReference type="EMBL" id="CP034235">
    <property type="protein sequence ID" value="QGQ99925.1"/>
    <property type="molecule type" value="Genomic_DNA"/>
</dbReference>
<dbReference type="Proteomes" id="UP000426246">
    <property type="component" value="Chromosome"/>
</dbReference>